<proteinExistence type="predicted"/>
<sequence length="193" mass="21973">MEVRRETIDWPEMELIGVSTGPIVAGDGGEEGDHCLSGDGAHRRFYGTLLSPEMEVIIIFCGFHRLRRHLLATISTLHRRIYMRDESEALFMELMSASSSICASDGIQKDKSPMYDFGTLGCLSKSLLLMVVFVSRWCFNDLKTPKTIHYNRIQWVELQCVASTFKKLKVQEFTFLGDLVLNDRIITYNLGVQ</sequence>
<evidence type="ECO:0000313" key="2">
    <source>
        <dbReference type="Proteomes" id="UP001055879"/>
    </source>
</evidence>
<reference evidence="1 2" key="2">
    <citation type="journal article" date="2022" name="Mol. Ecol. Resour.">
        <title>The genomes of chicory, endive, great burdock and yacon provide insights into Asteraceae paleo-polyploidization history and plant inulin production.</title>
        <authorList>
            <person name="Fan W."/>
            <person name="Wang S."/>
            <person name="Wang H."/>
            <person name="Wang A."/>
            <person name="Jiang F."/>
            <person name="Liu H."/>
            <person name="Zhao H."/>
            <person name="Xu D."/>
            <person name="Zhang Y."/>
        </authorList>
    </citation>
    <scope>NUCLEOTIDE SEQUENCE [LARGE SCALE GENOMIC DNA]</scope>
    <source>
        <strain evidence="2">cv. Niubang</strain>
    </source>
</reference>
<reference evidence="2" key="1">
    <citation type="journal article" date="2022" name="Mol. Ecol. Resour.">
        <title>The genomes of chicory, endive, great burdock and yacon provide insights into Asteraceae palaeo-polyploidization history and plant inulin production.</title>
        <authorList>
            <person name="Fan W."/>
            <person name="Wang S."/>
            <person name="Wang H."/>
            <person name="Wang A."/>
            <person name="Jiang F."/>
            <person name="Liu H."/>
            <person name="Zhao H."/>
            <person name="Xu D."/>
            <person name="Zhang Y."/>
        </authorList>
    </citation>
    <scope>NUCLEOTIDE SEQUENCE [LARGE SCALE GENOMIC DNA]</scope>
    <source>
        <strain evidence="2">cv. Niubang</strain>
    </source>
</reference>
<accession>A0ACB8XN72</accession>
<evidence type="ECO:0000313" key="1">
    <source>
        <dbReference type="EMBL" id="KAI3667666.1"/>
    </source>
</evidence>
<gene>
    <name evidence="1" type="ORF">L6452_42735</name>
</gene>
<comment type="caution">
    <text evidence="1">The sequence shown here is derived from an EMBL/GenBank/DDBJ whole genome shotgun (WGS) entry which is preliminary data.</text>
</comment>
<protein>
    <submittedName>
        <fullName evidence="1">Uncharacterized protein</fullName>
    </submittedName>
</protein>
<organism evidence="1 2">
    <name type="scientific">Arctium lappa</name>
    <name type="common">Greater burdock</name>
    <name type="synonym">Lappa major</name>
    <dbReference type="NCBI Taxonomy" id="4217"/>
    <lineage>
        <taxon>Eukaryota</taxon>
        <taxon>Viridiplantae</taxon>
        <taxon>Streptophyta</taxon>
        <taxon>Embryophyta</taxon>
        <taxon>Tracheophyta</taxon>
        <taxon>Spermatophyta</taxon>
        <taxon>Magnoliopsida</taxon>
        <taxon>eudicotyledons</taxon>
        <taxon>Gunneridae</taxon>
        <taxon>Pentapetalae</taxon>
        <taxon>asterids</taxon>
        <taxon>campanulids</taxon>
        <taxon>Asterales</taxon>
        <taxon>Asteraceae</taxon>
        <taxon>Carduoideae</taxon>
        <taxon>Cardueae</taxon>
        <taxon>Arctiinae</taxon>
        <taxon>Arctium</taxon>
    </lineage>
</organism>
<dbReference type="Proteomes" id="UP001055879">
    <property type="component" value="Linkage Group LG17"/>
</dbReference>
<name>A0ACB8XN72_ARCLA</name>
<dbReference type="EMBL" id="CM042063">
    <property type="protein sequence ID" value="KAI3667666.1"/>
    <property type="molecule type" value="Genomic_DNA"/>
</dbReference>
<keyword evidence="2" id="KW-1185">Reference proteome</keyword>